<dbReference type="FunFam" id="3.30.70.80:FF:000002">
    <property type="entry name" value="Subtilisin-like protease SBT5.3"/>
    <property type="match status" value="1"/>
</dbReference>
<dbReference type="PROSITE" id="PS51257">
    <property type="entry name" value="PROKAR_LIPOPROTEIN"/>
    <property type="match status" value="1"/>
</dbReference>
<feature type="signal peptide" evidence="8">
    <location>
        <begin position="1"/>
        <end position="27"/>
    </location>
</feature>
<dbReference type="InterPro" id="IPR046450">
    <property type="entry name" value="PA_dom_sf"/>
</dbReference>
<dbReference type="InterPro" id="IPR000209">
    <property type="entry name" value="Peptidase_S8/S53_dom"/>
</dbReference>
<evidence type="ECO:0000259" key="10">
    <source>
        <dbReference type="Pfam" id="PF02225"/>
    </source>
</evidence>
<protein>
    <submittedName>
        <fullName evidence="12">OLC1v1023770C3</fullName>
    </submittedName>
</protein>
<dbReference type="InterPro" id="IPR036852">
    <property type="entry name" value="Peptidase_S8/S53_dom_sf"/>
</dbReference>
<keyword evidence="13" id="KW-1185">Reference proteome</keyword>
<dbReference type="CDD" id="cd04852">
    <property type="entry name" value="Peptidases_S8_3"/>
    <property type="match status" value="1"/>
</dbReference>
<dbReference type="Pfam" id="PF05922">
    <property type="entry name" value="Inhibitor_I9"/>
    <property type="match status" value="1"/>
</dbReference>
<comment type="caution">
    <text evidence="7">Lacks conserved residue(s) required for the propagation of feature annotation.</text>
</comment>
<evidence type="ECO:0000256" key="6">
    <source>
        <dbReference type="ARBA" id="ARBA00023180"/>
    </source>
</evidence>
<dbReference type="InterPro" id="IPR037045">
    <property type="entry name" value="S8pro/Inhibitor_I9_sf"/>
</dbReference>
<evidence type="ECO:0000256" key="8">
    <source>
        <dbReference type="SAM" id="SignalP"/>
    </source>
</evidence>
<feature type="domain" description="PA" evidence="10">
    <location>
        <begin position="403"/>
        <end position="474"/>
    </location>
</feature>
<evidence type="ECO:0000313" key="12">
    <source>
        <dbReference type="EMBL" id="CAI9089233.1"/>
    </source>
</evidence>
<dbReference type="InterPro" id="IPR010259">
    <property type="entry name" value="S8pro/Inhibitor_I9"/>
</dbReference>
<organism evidence="12 13">
    <name type="scientific">Oldenlandia corymbosa var. corymbosa</name>
    <dbReference type="NCBI Taxonomy" id="529605"/>
    <lineage>
        <taxon>Eukaryota</taxon>
        <taxon>Viridiplantae</taxon>
        <taxon>Streptophyta</taxon>
        <taxon>Embryophyta</taxon>
        <taxon>Tracheophyta</taxon>
        <taxon>Spermatophyta</taxon>
        <taxon>Magnoliopsida</taxon>
        <taxon>eudicotyledons</taxon>
        <taxon>Gunneridae</taxon>
        <taxon>Pentapetalae</taxon>
        <taxon>asterids</taxon>
        <taxon>lamiids</taxon>
        <taxon>Gentianales</taxon>
        <taxon>Rubiaceae</taxon>
        <taxon>Rubioideae</taxon>
        <taxon>Spermacoceae</taxon>
        <taxon>Hedyotis-Oldenlandia complex</taxon>
        <taxon>Oldenlandia</taxon>
    </lineage>
</organism>
<dbReference type="Gene3D" id="3.50.30.30">
    <property type="match status" value="1"/>
</dbReference>
<evidence type="ECO:0000313" key="13">
    <source>
        <dbReference type="Proteomes" id="UP001161247"/>
    </source>
</evidence>
<dbReference type="InterPro" id="IPR034197">
    <property type="entry name" value="Peptidases_S8_3"/>
</dbReference>
<feature type="domain" description="Peptidase S8/S53" evidence="9">
    <location>
        <begin position="145"/>
        <end position="521"/>
    </location>
</feature>
<dbReference type="Gene3D" id="3.40.50.200">
    <property type="entry name" value="Peptidase S8/S53 domain"/>
    <property type="match status" value="1"/>
</dbReference>
<dbReference type="CDD" id="cd02120">
    <property type="entry name" value="PA_subtilisin_like"/>
    <property type="match status" value="1"/>
</dbReference>
<evidence type="ECO:0000256" key="7">
    <source>
        <dbReference type="PROSITE-ProRule" id="PRU01240"/>
    </source>
</evidence>
<keyword evidence="6" id="KW-0325">Glycoprotein</keyword>
<dbReference type="EMBL" id="OX459118">
    <property type="protein sequence ID" value="CAI9089233.1"/>
    <property type="molecule type" value="Genomic_DNA"/>
</dbReference>
<dbReference type="SUPFAM" id="SSF52025">
    <property type="entry name" value="PA domain"/>
    <property type="match status" value="1"/>
</dbReference>
<evidence type="ECO:0000256" key="3">
    <source>
        <dbReference type="ARBA" id="ARBA00022729"/>
    </source>
</evidence>
<dbReference type="InterPro" id="IPR045051">
    <property type="entry name" value="SBT"/>
</dbReference>
<dbReference type="SUPFAM" id="SSF52743">
    <property type="entry name" value="Subtilisin-like"/>
    <property type="match status" value="1"/>
</dbReference>
<keyword evidence="2" id="KW-0645">Protease</keyword>
<comment type="similarity">
    <text evidence="1 7">Belongs to the peptidase S8 family.</text>
</comment>
<reference evidence="12" key="1">
    <citation type="submission" date="2023-03" db="EMBL/GenBank/DDBJ databases">
        <authorList>
            <person name="Julca I."/>
        </authorList>
    </citation>
    <scope>NUCLEOTIDE SEQUENCE</scope>
</reference>
<sequence>MMVASNKALLVWFFFFLFLGCQPGVFAEKKPYIVYLGGHSHGPEINLNDLDRVTNSHHDLLASILGSQEVAKEAIIYSYKRNINGFAATLEEEDAEKIATHPEVISVFENKGRNLHTTHSWNFMNLEDFNGEVLTDSLWSRSNFGKDTIIATIDSGVWPESESFHDHGFGPIPSKWRGSCQNSSIVPCNKKLIGARYYNKAYLEETRANLSHDMNSPRDHEGHGTHTLSTAGGNFVTNTTIFGVPLGTIKGGSPAARVASYKVCWPLVQGFNGTCFDGDILAAFDQAIHDGADVISLSLGGDPEDYFEDAIAIGAFHALQKNIVVVASGGNSGPVPGTVSNLAPWLLTVAASTLDRRFQSAVQLPNGILLKGVSLSRALPVKKFYPMIYAGLAGNANSSVRDAERCFLDTLDPEKVKGKILVCLRGKSDRVEKGYVAAQAGAVGMILCNNAVFGDRITADPHFLPAIQISYQDSLLLYSYMNSTKESKAYIQPPEAVFQTKPSPQVAPFSSRGPNLINPEIIKVSPKFVY</sequence>
<accession>A0AAV1C3R9</accession>
<evidence type="ECO:0000256" key="4">
    <source>
        <dbReference type="ARBA" id="ARBA00022801"/>
    </source>
</evidence>
<dbReference type="InterPro" id="IPR003137">
    <property type="entry name" value="PA_domain"/>
</dbReference>
<dbReference type="GO" id="GO:0006508">
    <property type="term" value="P:proteolysis"/>
    <property type="evidence" value="ECO:0007669"/>
    <property type="project" value="UniProtKB-KW"/>
</dbReference>
<feature type="chain" id="PRO_5043572586" evidence="8">
    <location>
        <begin position="28"/>
        <end position="530"/>
    </location>
</feature>
<evidence type="ECO:0000256" key="1">
    <source>
        <dbReference type="ARBA" id="ARBA00011073"/>
    </source>
</evidence>
<dbReference type="Pfam" id="PF02225">
    <property type="entry name" value="PA"/>
    <property type="match status" value="1"/>
</dbReference>
<proteinExistence type="inferred from homology"/>
<evidence type="ECO:0000259" key="9">
    <source>
        <dbReference type="Pfam" id="PF00082"/>
    </source>
</evidence>
<evidence type="ECO:0000256" key="5">
    <source>
        <dbReference type="ARBA" id="ARBA00022825"/>
    </source>
</evidence>
<feature type="domain" description="Inhibitor I9" evidence="11">
    <location>
        <begin position="32"/>
        <end position="116"/>
    </location>
</feature>
<dbReference type="FunFam" id="3.50.30.30:FF:000005">
    <property type="entry name" value="subtilisin-like protease SBT1.5"/>
    <property type="match status" value="1"/>
</dbReference>
<keyword evidence="3 8" id="KW-0732">Signal</keyword>
<dbReference type="Pfam" id="PF00082">
    <property type="entry name" value="Peptidase_S8"/>
    <property type="match status" value="1"/>
</dbReference>
<keyword evidence="5" id="KW-0720">Serine protease</keyword>
<keyword evidence="4" id="KW-0378">Hydrolase</keyword>
<evidence type="ECO:0000259" key="11">
    <source>
        <dbReference type="Pfam" id="PF05922"/>
    </source>
</evidence>
<dbReference type="PANTHER" id="PTHR10795">
    <property type="entry name" value="PROPROTEIN CONVERTASE SUBTILISIN/KEXIN"/>
    <property type="match status" value="1"/>
</dbReference>
<dbReference type="PROSITE" id="PS51892">
    <property type="entry name" value="SUBTILASE"/>
    <property type="match status" value="1"/>
</dbReference>
<dbReference type="GO" id="GO:0004252">
    <property type="term" value="F:serine-type endopeptidase activity"/>
    <property type="evidence" value="ECO:0007669"/>
    <property type="project" value="InterPro"/>
</dbReference>
<name>A0AAV1C3R9_OLDCO</name>
<dbReference type="Gene3D" id="3.30.70.80">
    <property type="entry name" value="Peptidase S8 propeptide/proteinase inhibitor I9"/>
    <property type="match status" value="1"/>
</dbReference>
<evidence type="ECO:0000256" key="2">
    <source>
        <dbReference type="ARBA" id="ARBA00022670"/>
    </source>
</evidence>
<dbReference type="Proteomes" id="UP001161247">
    <property type="component" value="Chromosome 1"/>
</dbReference>
<dbReference type="AlphaFoldDB" id="A0AAV1C3R9"/>
<gene>
    <name evidence="12" type="ORF">OLC1_LOCUS1616</name>
</gene>